<dbReference type="SUPFAM" id="SSF69065">
    <property type="entry name" value="RNase III domain-like"/>
    <property type="match status" value="1"/>
</dbReference>
<gene>
    <name evidence="9" type="ORF">M407DRAFT_87169</name>
</gene>
<dbReference type="PANTHER" id="PTHR11207:SF0">
    <property type="entry name" value="RIBONUCLEASE 3"/>
    <property type="match status" value="1"/>
</dbReference>
<proteinExistence type="predicted"/>
<dbReference type="STRING" id="1051891.A0A0C3PM38"/>
<dbReference type="Pfam" id="PF00035">
    <property type="entry name" value="dsrm"/>
    <property type="match status" value="1"/>
</dbReference>
<dbReference type="PANTHER" id="PTHR11207">
    <property type="entry name" value="RIBONUCLEASE III"/>
    <property type="match status" value="1"/>
</dbReference>
<keyword evidence="4 5" id="KW-0694">RNA-binding</keyword>
<feature type="domain" description="RNase III" evidence="8">
    <location>
        <begin position="1"/>
        <end position="120"/>
    </location>
</feature>
<evidence type="ECO:0000256" key="6">
    <source>
        <dbReference type="SAM" id="MobiDB-lite"/>
    </source>
</evidence>
<dbReference type="PROSITE" id="PS50142">
    <property type="entry name" value="RNASE_3_2"/>
    <property type="match status" value="1"/>
</dbReference>
<dbReference type="Proteomes" id="UP000054248">
    <property type="component" value="Unassembled WGS sequence"/>
</dbReference>
<dbReference type="PROSITE" id="PS00517">
    <property type="entry name" value="RNASE_3_1"/>
    <property type="match status" value="1"/>
</dbReference>
<dbReference type="GO" id="GO:0003723">
    <property type="term" value="F:RNA binding"/>
    <property type="evidence" value="ECO:0007669"/>
    <property type="project" value="UniProtKB-UniRule"/>
</dbReference>
<evidence type="ECO:0008006" key="11">
    <source>
        <dbReference type="Google" id="ProtNLM"/>
    </source>
</evidence>
<evidence type="ECO:0000256" key="4">
    <source>
        <dbReference type="ARBA" id="ARBA00022884"/>
    </source>
</evidence>
<protein>
    <recommendedName>
        <fullName evidence="11">RNase III domain-containing protein</fullName>
    </recommendedName>
</protein>
<evidence type="ECO:0000256" key="5">
    <source>
        <dbReference type="PROSITE-ProRule" id="PRU00266"/>
    </source>
</evidence>
<keyword evidence="3" id="KW-0378">Hydrolase</keyword>
<feature type="compositionally biased region" description="Basic and acidic residues" evidence="6">
    <location>
        <begin position="166"/>
        <end position="180"/>
    </location>
</feature>
<dbReference type="InterPro" id="IPR036389">
    <property type="entry name" value="RNase_III_sf"/>
</dbReference>
<dbReference type="Gene3D" id="1.10.1520.10">
    <property type="entry name" value="Ribonuclease III domain"/>
    <property type="match status" value="1"/>
</dbReference>
<dbReference type="SUPFAM" id="SSF54768">
    <property type="entry name" value="dsRNA-binding domain-like"/>
    <property type="match status" value="1"/>
</dbReference>
<accession>A0A0C3PM38</accession>
<keyword evidence="2" id="KW-0255">Endonuclease</keyword>
<feature type="region of interest" description="Disordered" evidence="6">
    <location>
        <begin position="151"/>
        <end position="182"/>
    </location>
</feature>
<dbReference type="AlphaFoldDB" id="A0A0C3PM38"/>
<evidence type="ECO:0000313" key="9">
    <source>
        <dbReference type="EMBL" id="KIO15370.1"/>
    </source>
</evidence>
<evidence type="ECO:0000256" key="3">
    <source>
        <dbReference type="ARBA" id="ARBA00022801"/>
    </source>
</evidence>
<name>A0A0C3PM38_9AGAM</name>
<evidence type="ECO:0000313" key="10">
    <source>
        <dbReference type="Proteomes" id="UP000054248"/>
    </source>
</evidence>
<evidence type="ECO:0000259" key="7">
    <source>
        <dbReference type="PROSITE" id="PS50137"/>
    </source>
</evidence>
<dbReference type="InterPro" id="IPR014720">
    <property type="entry name" value="dsRBD_dom"/>
</dbReference>
<sequence length="256" mass="28614">RSRVFTHRSLYGRSTTLFRDPDDDPYPPDNERLEFLGDSILSTVACILLHERYPRYRVGPASKVRALVICNANLATICRHYKMQGELRGAPTQKLTLQKSDQVQADLFESYIGGVYLDRGFEETKQWLYDVLDPFVKAAFEVVKREHLLNRRSPPPYSAEEGELTDQDRARSPTDDDAGSKVDPGTLAYFNQICAQNKHKVEWIITDAPGSKSTPLWKVDLKVDGKVIGTGVAPGKKGAKILAAKQALPVVDPKQG</sequence>
<feature type="non-terminal residue" evidence="9">
    <location>
        <position position="1"/>
    </location>
</feature>
<evidence type="ECO:0000256" key="1">
    <source>
        <dbReference type="ARBA" id="ARBA00022722"/>
    </source>
</evidence>
<dbReference type="OrthoDB" id="2392202at2759"/>
<dbReference type="EMBL" id="KN824156">
    <property type="protein sequence ID" value="KIO15370.1"/>
    <property type="molecule type" value="Genomic_DNA"/>
</dbReference>
<dbReference type="GO" id="GO:0034475">
    <property type="term" value="P:U4 snRNA 3'-end processing"/>
    <property type="evidence" value="ECO:0007669"/>
    <property type="project" value="TreeGrafter"/>
</dbReference>
<dbReference type="CDD" id="cd00593">
    <property type="entry name" value="RIBOc"/>
    <property type="match status" value="1"/>
</dbReference>
<evidence type="ECO:0000256" key="2">
    <source>
        <dbReference type="ARBA" id="ARBA00022759"/>
    </source>
</evidence>
<feature type="domain" description="DRBM" evidence="7">
    <location>
        <begin position="185"/>
        <end position="253"/>
    </location>
</feature>
<dbReference type="GO" id="GO:0006364">
    <property type="term" value="P:rRNA processing"/>
    <property type="evidence" value="ECO:0007669"/>
    <property type="project" value="TreeGrafter"/>
</dbReference>
<dbReference type="GO" id="GO:0005654">
    <property type="term" value="C:nucleoplasm"/>
    <property type="evidence" value="ECO:0007669"/>
    <property type="project" value="TreeGrafter"/>
</dbReference>
<dbReference type="GO" id="GO:0006369">
    <property type="term" value="P:termination of RNA polymerase II transcription"/>
    <property type="evidence" value="ECO:0007669"/>
    <property type="project" value="TreeGrafter"/>
</dbReference>
<dbReference type="PROSITE" id="PS50137">
    <property type="entry name" value="DS_RBD"/>
    <property type="match status" value="1"/>
</dbReference>
<dbReference type="SMART" id="SM00535">
    <property type="entry name" value="RIBOc"/>
    <property type="match status" value="1"/>
</dbReference>
<dbReference type="Pfam" id="PF00636">
    <property type="entry name" value="Ribonuclease_3"/>
    <property type="match status" value="1"/>
</dbReference>
<organism evidence="9 10">
    <name type="scientific">Tulasnella calospora MUT 4182</name>
    <dbReference type="NCBI Taxonomy" id="1051891"/>
    <lineage>
        <taxon>Eukaryota</taxon>
        <taxon>Fungi</taxon>
        <taxon>Dikarya</taxon>
        <taxon>Basidiomycota</taxon>
        <taxon>Agaricomycotina</taxon>
        <taxon>Agaricomycetes</taxon>
        <taxon>Cantharellales</taxon>
        <taxon>Tulasnellaceae</taxon>
        <taxon>Tulasnella</taxon>
    </lineage>
</organism>
<keyword evidence="10" id="KW-1185">Reference proteome</keyword>
<reference evidence="9 10" key="1">
    <citation type="submission" date="2014-04" db="EMBL/GenBank/DDBJ databases">
        <authorList>
            <consortium name="DOE Joint Genome Institute"/>
            <person name="Kuo A."/>
            <person name="Girlanda M."/>
            <person name="Perotto S."/>
            <person name="Kohler A."/>
            <person name="Nagy L.G."/>
            <person name="Floudas D."/>
            <person name="Copeland A."/>
            <person name="Barry K.W."/>
            <person name="Cichocki N."/>
            <person name="Veneault-Fourrey C."/>
            <person name="LaButti K."/>
            <person name="Lindquist E.A."/>
            <person name="Lipzen A."/>
            <person name="Lundell T."/>
            <person name="Morin E."/>
            <person name="Murat C."/>
            <person name="Sun H."/>
            <person name="Tunlid A."/>
            <person name="Henrissat B."/>
            <person name="Grigoriev I.V."/>
            <person name="Hibbett D.S."/>
            <person name="Martin F."/>
            <person name="Nordberg H.P."/>
            <person name="Cantor M.N."/>
            <person name="Hua S.X."/>
        </authorList>
    </citation>
    <scope>NUCLEOTIDE SEQUENCE [LARGE SCALE GENOMIC DNA]</scope>
    <source>
        <strain evidence="9 10">MUT 4182</strain>
    </source>
</reference>
<evidence type="ECO:0000259" key="8">
    <source>
        <dbReference type="PROSITE" id="PS50142"/>
    </source>
</evidence>
<dbReference type="HOGENOM" id="CLU_000907_2_0_1"/>
<dbReference type="GO" id="GO:0004525">
    <property type="term" value="F:ribonuclease III activity"/>
    <property type="evidence" value="ECO:0007669"/>
    <property type="project" value="InterPro"/>
</dbReference>
<keyword evidence="1" id="KW-0540">Nuclease</keyword>
<dbReference type="Gene3D" id="3.30.160.20">
    <property type="match status" value="1"/>
</dbReference>
<reference evidence="10" key="2">
    <citation type="submission" date="2015-01" db="EMBL/GenBank/DDBJ databases">
        <title>Evolutionary Origins and Diversification of the Mycorrhizal Mutualists.</title>
        <authorList>
            <consortium name="DOE Joint Genome Institute"/>
            <consortium name="Mycorrhizal Genomics Consortium"/>
            <person name="Kohler A."/>
            <person name="Kuo A."/>
            <person name="Nagy L.G."/>
            <person name="Floudas D."/>
            <person name="Copeland A."/>
            <person name="Barry K.W."/>
            <person name="Cichocki N."/>
            <person name="Veneault-Fourrey C."/>
            <person name="LaButti K."/>
            <person name="Lindquist E.A."/>
            <person name="Lipzen A."/>
            <person name="Lundell T."/>
            <person name="Morin E."/>
            <person name="Murat C."/>
            <person name="Riley R."/>
            <person name="Ohm R."/>
            <person name="Sun H."/>
            <person name="Tunlid A."/>
            <person name="Henrissat B."/>
            <person name="Grigoriev I.V."/>
            <person name="Hibbett D.S."/>
            <person name="Martin F."/>
        </authorList>
    </citation>
    <scope>NUCLEOTIDE SEQUENCE [LARGE SCALE GENOMIC DNA]</scope>
    <source>
        <strain evidence="10">MUT 4182</strain>
    </source>
</reference>
<dbReference type="InterPro" id="IPR000999">
    <property type="entry name" value="RNase_III_dom"/>
</dbReference>
<dbReference type="CDD" id="cd00048">
    <property type="entry name" value="DSRM_SF"/>
    <property type="match status" value="1"/>
</dbReference>